<proteinExistence type="predicted"/>
<dbReference type="NCBIfam" id="TIGR04549">
    <property type="entry name" value="LP_HExxH_w_tonB"/>
    <property type="match status" value="1"/>
</dbReference>
<evidence type="ECO:0000313" key="1">
    <source>
        <dbReference type="EMBL" id="QWG09982.1"/>
    </source>
</evidence>
<name>A0ABX8H3T0_9BACT</name>
<keyword evidence="2" id="KW-1185">Reference proteome</keyword>
<sequence>MKHIYIFLILSVFSFSCEKEEEHIELDFSDSEELNELDKYLHDEFTTPYGLRTNYHWDANSVEFNKRTTPVKLDIVKPTAKMVDKFWIQTYLHSSSDVEYNKKFLHKNLPAELIYVGGKLYSSDGSVTLGYAESGARITLTDLNSFDLSNRSWLNRQVGTLHHEFVHILEDSYNLPKDFRLVTPKSYNGQAWLNVSEANAIASGFVTNYASLSFGEDYAETVSIYVSMSETDFNNKYNSGKKGHDLIQKKLDLCRAHYKDVMGIDLDALRDQVQKAYK</sequence>
<accession>A0ABX8H3T0</accession>
<dbReference type="Pfam" id="PF15890">
    <property type="entry name" value="Peptidase_Mx1"/>
    <property type="match status" value="1"/>
</dbReference>
<dbReference type="InterPro" id="IPR030890">
    <property type="entry name" value="LP_HExxH_w_TonB"/>
</dbReference>
<dbReference type="Proteomes" id="UP000682802">
    <property type="component" value="Chromosome 2"/>
</dbReference>
<organism evidence="1 2">
    <name type="scientific">Flammeovirga kamogawensis</name>
    <dbReference type="NCBI Taxonomy" id="373891"/>
    <lineage>
        <taxon>Bacteria</taxon>
        <taxon>Pseudomonadati</taxon>
        <taxon>Bacteroidota</taxon>
        <taxon>Cytophagia</taxon>
        <taxon>Cytophagales</taxon>
        <taxon>Flammeovirgaceae</taxon>
        <taxon>Flammeovirga</taxon>
    </lineage>
</organism>
<dbReference type="Gene3D" id="3.40.390.70">
    <property type="match status" value="1"/>
</dbReference>
<gene>
    <name evidence="1" type="ORF">KM029_20080</name>
</gene>
<evidence type="ECO:0000313" key="2">
    <source>
        <dbReference type="Proteomes" id="UP000682802"/>
    </source>
</evidence>
<protein>
    <recommendedName>
        <fullName evidence="3">Substrate import-associated zinc metallohydrolase lipoprotein</fullName>
    </recommendedName>
</protein>
<reference evidence="1 2" key="1">
    <citation type="submission" date="2021-05" db="EMBL/GenBank/DDBJ databases">
        <title>Comparative genomic studies on the polysaccharide-degrading batcterial strains of the Flammeovirga genus.</title>
        <authorList>
            <person name="Zewei F."/>
            <person name="Zheng Z."/>
            <person name="Yu L."/>
            <person name="Ruyue G."/>
            <person name="Yanhong M."/>
            <person name="Yuanyuan C."/>
            <person name="Jingyan G."/>
            <person name="Wenjun H."/>
        </authorList>
    </citation>
    <scope>NUCLEOTIDE SEQUENCE [LARGE SCALE GENOMIC DNA]</scope>
    <source>
        <strain evidence="1 2">YS10</strain>
    </source>
</reference>
<evidence type="ECO:0008006" key="3">
    <source>
        <dbReference type="Google" id="ProtNLM"/>
    </source>
</evidence>
<dbReference type="RefSeq" id="WP_158631225.1">
    <property type="nucleotide sequence ID" value="NZ_CP076129.1"/>
</dbReference>
<dbReference type="PROSITE" id="PS51257">
    <property type="entry name" value="PROKAR_LIPOPROTEIN"/>
    <property type="match status" value="1"/>
</dbReference>
<dbReference type="EMBL" id="CP076129">
    <property type="protein sequence ID" value="QWG09982.1"/>
    <property type="molecule type" value="Genomic_DNA"/>
</dbReference>